<dbReference type="Pfam" id="PF02163">
    <property type="entry name" value="Peptidase_M50"/>
    <property type="match status" value="1"/>
</dbReference>
<keyword evidence="9" id="KW-0482">Metalloprotease</keyword>
<keyword evidence="15" id="KW-1185">Reference proteome</keyword>
<dbReference type="CDD" id="cd23081">
    <property type="entry name" value="cpPDZ_EcRseP-like"/>
    <property type="match status" value="1"/>
</dbReference>
<gene>
    <name evidence="14" type="ORF">CLV34_0253</name>
</gene>
<organism evidence="14 15">
    <name type="scientific">Luteimicrobium subarcticum</name>
    <dbReference type="NCBI Taxonomy" id="620910"/>
    <lineage>
        <taxon>Bacteria</taxon>
        <taxon>Bacillati</taxon>
        <taxon>Actinomycetota</taxon>
        <taxon>Actinomycetes</taxon>
        <taxon>Micrococcales</taxon>
        <taxon>Luteimicrobium</taxon>
    </lineage>
</organism>
<sequence length="428" mass="44653">MTVAVTLIVLFVGLLVSIALHEVGHMVPAKRFGVRVSQYMVGFGPTLWSRQKGETEYGVKAIPAGGYVRLVGMYPPAPAGARRRRRGWAYEVTEAAREASLDEIHPGEEGRAFYQLSAPKKVVVMLGGPVMNLLIAAVLMIVVLCGLGTPNQATTTVGTVGDCVAPVTVTDGEYADTSCSGLPASPAQAAGLQAGDTVVEYAGVPVDGWDDLTGAIADHGTSPTTMVVERAGERVTLDVTPVERTTTIDGKATTAPAIGLTPTTETEHASLGEALSQTWDGVTATAGLVVELPVKVVQVAQQTFGDEPRTADGPVSVVGVGRIAVDVTDQDGTTVLDSVRFGLALLASLNIALFVFNLIPLVPLDGGHVVGALYEGAKRTVARVRHRSLPGPADVARMTPVAYGVFVVLVAMGLLLIYADIVDPVRLT</sequence>
<dbReference type="SUPFAM" id="SSF50156">
    <property type="entry name" value="PDZ domain-like"/>
    <property type="match status" value="1"/>
</dbReference>
<feature type="transmembrane region" description="Helical" evidence="11">
    <location>
        <begin position="401"/>
        <end position="419"/>
    </location>
</feature>
<evidence type="ECO:0000256" key="4">
    <source>
        <dbReference type="ARBA" id="ARBA00022670"/>
    </source>
</evidence>
<evidence type="ECO:0000256" key="2">
    <source>
        <dbReference type="ARBA" id="ARBA00004141"/>
    </source>
</evidence>
<comment type="cofactor">
    <cofactor evidence="1">
        <name>Zn(2+)</name>
        <dbReference type="ChEBI" id="CHEBI:29105"/>
    </cofactor>
</comment>
<feature type="transmembrane region" description="Helical" evidence="11">
    <location>
        <begin position="122"/>
        <end position="147"/>
    </location>
</feature>
<comment type="similarity">
    <text evidence="3">Belongs to the peptidase M50B family.</text>
</comment>
<comment type="subcellular location">
    <subcellularLocation>
        <location evidence="2">Membrane</location>
        <topology evidence="2">Multi-pass membrane protein</topology>
    </subcellularLocation>
</comment>
<dbReference type="Proteomes" id="UP000231586">
    <property type="component" value="Unassembled WGS sequence"/>
</dbReference>
<dbReference type="CDD" id="cd06163">
    <property type="entry name" value="S2P-M50_PDZ_RseP-like"/>
    <property type="match status" value="1"/>
</dbReference>
<feature type="domain" description="Peptidase M50" evidence="12">
    <location>
        <begin position="11"/>
        <end position="383"/>
    </location>
</feature>
<evidence type="ECO:0000256" key="8">
    <source>
        <dbReference type="ARBA" id="ARBA00022989"/>
    </source>
</evidence>
<accession>A0A2M8WTZ5</accession>
<dbReference type="GO" id="GO:0016020">
    <property type="term" value="C:membrane"/>
    <property type="evidence" value="ECO:0007669"/>
    <property type="project" value="UniProtKB-SubCell"/>
</dbReference>
<evidence type="ECO:0000256" key="10">
    <source>
        <dbReference type="ARBA" id="ARBA00023136"/>
    </source>
</evidence>
<keyword evidence="10 11" id="KW-0472">Membrane</keyword>
<keyword evidence="7" id="KW-0862">Zinc</keyword>
<dbReference type="PANTHER" id="PTHR42837">
    <property type="entry name" value="REGULATOR OF SIGMA-E PROTEASE RSEP"/>
    <property type="match status" value="1"/>
</dbReference>
<evidence type="ECO:0000256" key="5">
    <source>
        <dbReference type="ARBA" id="ARBA00022692"/>
    </source>
</evidence>
<dbReference type="InterPro" id="IPR041489">
    <property type="entry name" value="PDZ_6"/>
</dbReference>
<reference evidence="14 15" key="1">
    <citation type="submission" date="2017-11" db="EMBL/GenBank/DDBJ databases">
        <title>Genomic Encyclopedia of Archaeal and Bacterial Type Strains, Phase II (KMG-II): From Individual Species to Whole Genera.</title>
        <authorList>
            <person name="Goeker M."/>
        </authorList>
    </citation>
    <scope>NUCLEOTIDE SEQUENCE [LARGE SCALE GENOMIC DNA]</scope>
    <source>
        <strain evidence="14 15">DSM 22413</strain>
    </source>
</reference>
<keyword evidence="8 11" id="KW-1133">Transmembrane helix</keyword>
<keyword evidence="5 11" id="KW-0812">Transmembrane</keyword>
<dbReference type="GO" id="GO:0006508">
    <property type="term" value="P:proteolysis"/>
    <property type="evidence" value="ECO:0007669"/>
    <property type="project" value="UniProtKB-KW"/>
</dbReference>
<dbReference type="GO" id="GO:0004222">
    <property type="term" value="F:metalloendopeptidase activity"/>
    <property type="evidence" value="ECO:0007669"/>
    <property type="project" value="InterPro"/>
</dbReference>
<dbReference type="Pfam" id="PF17820">
    <property type="entry name" value="PDZ_6"/>
    <property type="match status" value="1"/>
</dbReference>
<dbReference type="PANTHER" id="PTHR42837:SF2">
    <property type="entry name" value="MEMBRANE METALLOPROTEASE ARASP2, CHLOROPLASTIC-RELATED"/>
    <property type="match status" value="1"/>
</dbReference>
<dbReference type="InterPro" id="IPR036034">
    <property type="entry name" value="PDZ_sf"/>
</dbReference>
<evidence type="ECO:0000313" key="15">
    <source>
        <dbReference type="Proteomes" id="UP000231586"/>
    </source>
</evidence>
<dbReference type="InterPro" id="IPR008915">
    <property type="entry name" value="Peptidase_M50"/>
</dbReference>
<evidence type="ECO:0000256" key="9">
    <source>
        <dbReference type="ARBA" id="ARBA00023049"/>
    </source>
</evidence>
<dbReference type="InterPro" id="IPR004387">
    <property type="entry name" value="Pept_M50_Zn"/>
</dbReference>
<name>A0A2M8WTZ5_9MICO</name>
<feature type="domain" description="PDZ" evidence="13">
    <location>
        <begin position="180"/>
        <end position="230"/>
    </location>
</feature>
<evidence type="ECO:0000259" key="13">
    <source>
        <dbReference type="Pfam" id="PF17820"/>
    </source>
</evidence>
<evidence type="ECO:0000256" key="11">
    <source>
        <dbReference type="SAM" id="Phobius"/>
    </source>
</evidence>
<evidence type="ECO:0000313" key="14">
    <source>
        <dbReference type="EMBL" id="PJI94417.1"/>
    </source>
</evidence>
<comment type="caution">
    <text evidence="14">The sequence shown here is derived from an EMBL/GenBank/DDBJ whole genome shotgun (WGS) entry which is preliminary data.</text>
</comment>
<keyword evidence="4 14" id="KW-0645">Protease</keyword>
<dbReference type="Gene3D" id="2.30.42.10">
    <property type="match status" value="1"/>
</dbReference>
<dbReference type="EMBL" id="PGTZ01000006">
    <property type="protein sequence ID" value="PJI94417.1"/>
    <property type="molecule type" value="Genomic_DNA"/>
</dbReference>
<evidence type="ECO:0000256" key="6">
    <source>
        <dbReference type="ARBA" id="ARBA00022801"/>
    </source>
</evidence>
<evidence type="ECO:0000256" key="1">
    <source>
        <dbReference type="ARBA" id="ARBA00001947"/>
    </source>
</evidence>
<keyword evidence="6" id="KW-0378">Hydrolase</keyword>
<evidence type="ECO:0000256" key="7">
    <source>
        <dbReference type="ARBA" id="ARBA00022833"/>
    </source>
</evidence>
<protein>
    <submittedName>
        <fullName evidence="14">Membrane-associated protease RseP (Regulator of RpoE activity)</fullName>
    </submittedName>
</protein>
<dbReference type="OrthoDB" id="9782003at2"/>
<dbReference type="RefSeq" id="WP_100348461.1">
    <property type="nucleotide sequence ID" value="NZ_PGTZ01000006.1"/>
</dbReference>
<dbReference type="AlphaFoldDB" id="A0A2M8WTZ5"/>
<proteinExistence type="inferred from homology"/>
<evidence type="ECO:0000259" key="12">
    <source>
        <dbReference type="Pfam" id="PF02163"/>
    </source>
</evidence>
<feature type="transmembrane region" description="Helical" evidence="11">
    <location>
        <begin position="341"/>
        <end position="359"/>
    </location>
</feature>
<evidence type="ECO:0000256" key="3">
    <source>
        <dbReference type="ARBA" id="ARBA00007931"/>
    </source>
</evidence>